<proteinExistence type="inferred from homology"/>
<dbReference type="PANTHER" id="PTHR10629:SF52">
    <property type="entry name" value="DNA (CYTOSINE-5)-METHYLTRANSFERASE 1"/>
    <property type="match status" value="1"/>
</dbReference>
<comment type="similarity">
    <text evidence="5">Belongs to the class I-like SAM-binding methyltransferase superfamily. C5-methyltransferase family.</text>
</comment>
<protein>
    <recommendedName>
        <fullName evidence="1">DNA (cytosine-5-)-methyltransferase</fullName>
        <ecNumber evidence="1">2.1.1.37</ecNumber>
    </recommendedName>
</protein>
<dbReference type="SUPFAM" id="SSF53335">
    <property type="entry name" value="S-adenosyl-L-methionine-dependent methyltransferases"/>
    <property type="match status" value="1"/>
</dbReference>
<keyword evidence="7" id="KW-1185">Reference proteome</keyword>
<dbReference type="PRINTS" id="PR00105">
    <property type="entry name" value="C5METTRFRASE"/>
</dbReference>
<dbReference type="PROSITE" id="PS00095">
    <property type="entry name" value="C5_MTASE_2"/>
    <property type="match status" value="1"/>
</dbReference>
<dbReference type="NCBIfam" id="TIGR00675">
    <property type="entry name" value="dcm"/>
    <property type="match status" value="1"/>
</dbReference>
<dbReference type="InterPro" id="IPR031303">
    <property type="entry name" value="C5_meth_CS"/>
</dbReference>
<dbReference type="KEGG" id="mees:MmiEs2_10490"/>
<keyword evidence="3" id="KW-0808">Transferase</keyword>
<organism evidence="6 7">
    <name type="scientific">Methanimicrococcus stummii</name>
    <dbReference type="NCBI Taxonomy" id="3028294"/>
    <lineage>
        <taxon>Archaea</taxon>
        <taxon>Methanobacteriati</taxon>
        <taxon>Methanobacteriota</taxon>
        <taxon>Stenosarchaea group</taxon>
        <taxon>Methanomicrobia</taxon>
        <taxon>Methanosarcinales</taxon>
        <taxon>Methanosarcinaceae</taxon>
        <taxon>Methanimicrococcus</taxon>
    </lineage>
</organism>
<dbReference type="Gene3D" id="3.40.50.150">
    <property type="entry name" value="Vaccinia Virus protein VP39"/>
    <property type="match status" value="1"/>
</dbReference>
<dbReference type="GO" id="GO:0003886">
    <property type="term" value="F:DNA (cytosine-5-)-methyltransferase activity"/>
    <property type="evidence" value="ECO:0007669"/>
    <property type="project" value="UniProtKB-EC"/>
</dbReference>
<evidence type="ECO:0000256" key="1">
    <source>
        <dbReference type="ARBA" id="ARBA00011975"/>
    </source>
</evidence>
<reference evidence="6 7" key="1">
    <citation type="submission" date="2023-07" db="EMBL/GenBank/DDBJ databases">
        <title>Closed genome sequence of Methanimicrococcus sp. Es2.</title>
        <authorList>
            <person name="Protasov E."/>
            <person name="Platt K."/>
            <person name="Reeh H."/>
            <person name="Poehlein A."/>
            <person name="Daniel R."/>
            <person name="Brune A."/>
        </authorList>
    </citation>
    <scope>NUCLEOTIDE SEQUENCE [LARGE SCALE GENOMIC DNA]</scope>
    <source>
        <strain evidence="6 7">Es2</strain>
    </source>
</reference>
<dbReference type="EMBL" id="CP131062">
    <property type="protein sequence ID" value="WNY28841.1"/>
    <property type="molecule type" value="Genomic_DNA"/>
</dbReference>
<dbReference type="Proteomes" id="UP001302662">
    <property type="component" value="Chromosome"/>
</dbReference>
<dbReference type="Gene3D" id="3.90.120.10">
    <property type="entry name" value="DNA Methylase, subunit A, domain 2"/>
    <property type="match status" value="1"/>
</dbReference>
<accession>A0AA96VAD0</accession>
<dbReference type="PROSITE" id="PS51679">
    <property type="entry name" value="SAM_MT_C5"/>
    <property type="match status" value="1"/>
</dbReference>
<dbReference type="GeneID" id="85197516"/>
<evidence type="ECO:0000256" key="5">
    <source>
        <dbReference type="RuleBase" id="RU000416"/>
    </source>
</evidence>
<evidence type="ECO:0000313" key="7">
    <source>
        <dbReference type="Proteomes" id="UP001302662"/>
    </source>
</evidence>
<sequence length="375" mass="41939">MNSKKPTVIDLFAGAGGLSLGAARAGFDVAYAVDFDKRALETHEKNFPKSKHFQLNLETVNPAEFLHICGLKENSNITGVIGGPPCQGFSAIGHGCVNDNRNSLFIRFFQLVKEINPAFFVAENVTGIMQSKYDSIRSNAFKEVENYTILPPLKIKANEYGAPTSRTRIFFIGYDPERMQLNENDIINAKMPHNKINVKNALQGLPVDISKCQNGKGVIDSKYIKNSEELSYFHRRAQGLIPKGIGHRETIKDYKKGVVTGCFPTAHSTKIKQRYKQLEFGKMDPISKSTKLDPTGLCPTLRAGTGPEKGSYQAVRPIHYKIPRVITPREAARLQGFPDWFIFQPTIWHSFRQIGNSVSPIVAERLLSVIYHKLT</sequence>
<dbReference type="Pfam" id="PF00145">
    <property type="entry name" value="DNA_methylase"/>
    <property type="match status" value="1"/>
</dbReference>
<dbReference type="InterPro" id="IPR029063">
    <property type="entry name" value="SAM-dependent_MTases_sf"/>
</dbReference>
<keyword evidence="4" id="KW-0949">S-adenosyl-L-methionine</keyword>
<gene>
    <name evidence="6" type="ORF">MmiEs2_10490</name>
</gene>
<dbReference type="InterPro" id="IPR050390">
    <property type="entry name" value="C5-Methyltransferase"/>
</dbReference>
<keyword evidence="2" id="KW-0489">Methyltransferase</keyword>
<dbReference type="PANTHER" id="PTHR10629">
    <property type="entry name" value="CYTOSINE-SPECIFIC METHYLTRANSFERASE"/>
    <property type="match status" value="1"/>
</dbReference>
<dbReference type="RefSeq" id="WP_316558845.1">
    <property type="nucleotide sequence ID" value="NZ_CP131062.1"/>
</dbReference>
<dbReference type="AlphaFoldDB" id="A0AA96VAD0"/>
<dbReference type="EC" id="2.1.1.37" evidence="1"/>
<dbReference type="REBASE" id="768785">
    <property type="entry name" value="M.MspEs2ORF10490P"/>
</dbReference>
<evidence type="ECO:0000256" key="4">
    <source>
        <dbReference type="ARBA" id="ARBA00022691"/>
    </source>
</evidence>
<evidence type="ECO:0000256" key="3">
    <source>
        <dbReference type="ARBA" id="ARBA00022679"/>
    </source>
</evidence>
<dbReference type="InterPro" id="IPR001525">
    <property type="entry name" value="C5_MeTfrase"/>
</dbReference>
<evidence type="ECO:0000313" key="6">
    <source>
        <dbReference type="EMBL" id="WNY28841.1"/>
    </source>
</evidence>
<name>A0AA96VAD0_9EURY</name>
<evidence type="ECO:0000256" key="2">
    <source>
        <dbReference type="ARBA" id="ARBA00022603"/>
    </source>
</evidence>
<dbReference type="GO" id="GO:0032259">
    <property type="term" value="P:methylation"/>
    <property type="evidence" value="ECO:0007669"/>
    <property type="project" value="UniProtKB-KW"/>
</dbReference>